<evidence type="ECO:0000256" key="1">
    <source>
        <dbReference type="SAM" id="MobiDB-lite"/>
    </source>
</evidence>
<feature type="non-terminal residue" evidence="4">
    <location>
        <position position="1"/>
    </location>
</feature>
<evidence type="ECO:0000256" key="2">
    <source>
        <dbReference type="SAM" id="Phobius"/>
    </source>
</evidence>
<evidence type="ECO:0000256" key="3">
    <source>
        <dbReference type="SAM" id="SignalP"/>
    </source>
</evidence>
<dbReference type="EMBL" id="CATQJA010002710">
    <property type="protein sequence ID" value="CAJ0587465.1"/>
    <property type="molecule type" value="Genomic_DNA"/>
</dbReference>
<feature type="region of interest" description="Disordered" evidence="1">
    <location>
        <begin position="279"/>
        <end position="351"/>
    </location>
</feature>
<sequence>MLQLGWLLLFFIQASSQEDVPKFARGAIYHVVDVGETFAERRDACPRGLFAVHEERDFFSAAQLVTGDPNNCGGGVCKKNIFLGIETNGTTWKNHDPMISRPLGLNPQSVGECTRIVYFGESSMAAENYWYYDHHCDDSTVVLCKARGPDVVARKMFYDADRVSPYLWLALIITASMSIGMLAVVILLYIDVKKRQLGLFYQISSKIVGLSRTVDMMGLPQEMLVKFTKAISTTPQIVQADRELRNRLLEEEAFSDSPLYGLPLDPGLKWKLEKTGEAHVADSRPSDDNLLPQRVPSPPVKSEQTPASIKIDSAILVPSPARAQPSGEAAEAIEDEGTKPSTPKKGHDGKT</sequence>
<comment type="caution">
    <text evidence="4">The sequence shown here is derived from an EMBL/GenBank/DDBJ whole genome shotgun (WGS) entry which is preliminary data.</text>
</comment>
<keyword evidence="5" id="KW-1185">Reference proteome</keyword>
<keyword evidence="2" id="KW-1133">Transmembrane helix</keyword>
<accession>A0AA36GDY1</accession>
<evidence type="ECO:0000313" key="4">
    <source>
        <dbReference type="EMBL" id="CAJ0587465.1"/>
    </source>
</evidence>
<keyword evidence="3" id="KW-0732">Signal</keyword>
<dbReference type="Proteomes" id="UP001177023">
    <property type="component" value="Unassembled WGS sequence"/>
</dbReference>
<reference evidence="4" key="1">
    <citation type="submission" date="2023-06" db="EMBL/GenBank/DDBJ databases">
        <authorList>
            <person name="Delattre M."/>
        </authorList>
    </citation>
    <scope>NUCLEOTIDE SEQUENCE</scope>
    <source>
        <strain evidence="4">AF72</strain>
    </source>
</reference>
<feature type="chain" id="PRO_5041302460" evidence="3">
    <location>
        <begin position="17"/>
        <end position="351"/>
    </location>
</feature>
<proteinExistence type="predicted"/>
<feature type="signal peptide" evidence="3">
    <location>
        <begin position="1"/>
        <end position="16"/>
    </location>
</feature>
<organism evidence="4 5">
    <name type="scientific">Mesorhabditis spiculigera</name>
    <dbReference type="NCBI Taxonomy" id="96644"/>
    <lineage>
        <taxon>Eukaryota</taxon>
        <taxon>Metazoa</taxon>
        <taxon>Ecdysozoa</taxon>
        <taxon>Nematoda</taxon>
        <taxon>Chromadorea</taxon>
        <taxon>Rhabditida</taxon>
        <taxon>Rhabditina</taxon>
        <taxon>Rhabditomorpha</taxon>
        <taxon>Rhabditoidea</taxon>
        <taxon>Rhabditidae</taxon>
        <taxon>Mesorhabditinae</taxon>
        <taxon>Mesorhabditis</taxon>
    </lineage>
</organism>
<name>A0AA36GDY1_9BILA</name>
<protein>
    <submittedName>
        <fullName evidence="4">Uncharacterized protein</fullName>
    </submittedName>
</protein>
<keyword evidence="2" id="KW-0472">Membrane</keyword>
<evidence type="ECO:0000313" key="5">
    <source>
        <dbReference type="Proteomes" id="UP001177023"/>
    </source>
</evidence>
<gene>
    <name evidence="4" type="ORF">MSPICULIGERA_LOCUS25432</name>
</gene>
<feature type="transmembrane region" description="Helical" evidence="2">
    <location>
        <begin position="166"/>
        <end position="190"/>
    </location>
</feature>
<dbReference type="AlphaFoldDB" id="A0AA36GDY1"/>
<keyword evidence="2" id="KW-0812">Transmembrane</keyword>